<comment type="caution">
    <text evidence="7">The sequence shown here is derived from an EMBL/GenBank/DDBJ whole genome shotgun (WGS) entry which is preliminary data.</text>
</comment>
<comment type="subcellular location">
    <subcellularLocation>
        <location evidence="1">Cell membrane</location>
        <topology evidence="1">Multi-pass membrane protein</topology>
    </subcellularLocation>
</comment>
<evidence type="ECO:0000256" key="2">
    <source>
        <dbReference type="ARBA" id="ARBA00022475"/>
    </source>
</evidence>
<sequence length="130" mass="13912">MSTHYAVSKRLHRSTALQIGAVLVFWGLGTALAVASGVPLPGGILGLALLLALLLSRRLSALSLRRGTSWFLAEMLLFFVPAVLAVLGHREFFGLIGLKILAVILVSTISVMVSTALAVEACYRWTSRHA</sequence>
<evidence type="ECO:0000313" key="7">
    <source>
        <dbReference type="EMBL" id="RLL63561.1"/>
    </source>
</evidence>
<keyword evidence="3 6" id="KW-0812">Transmembrane</keyword>
<reference evidence="7 8" key="1">
    <citation type="submission" date="2018-10" db="EMBL/GenBank/DDBJ databases">
        <title>Rhodobacter sp . BO-81.</title>
        <authorList>
            <person name="Im W.T."/>
        </authorList>
    </citation>
    <scope>NUCLEOTIDE SEQUENCE [LARGE SCALE GENOMIC DNA]</scope>
    <source>
        <strain evidence="7 8">BO-81</strain>
    </source>
</reference>
<dbReference type="PANTHER" id="PTHR33931">
    <property type="entry name" value="HOLIN-LIKE PROTEIN CIDA-RELATED"/>
    <property type="match status" value="1"/>
</dbReference>
<dbReference type="EMBL" id="RCHI01000016">
    <property type="protein sequence ID" value="RLL63561.1"/>
    <property type="molecule type" value="Genomic_DNA"/>
</dbReference>
<dbReference type="Proteomes" id="UP000279673">
    <property type="component" value="Unassembled WGS sequence"/>
</dbReference>
<dbReference type="AlphaFoldDB" id="A0A421BKU5"/>
<evidence type="ECO:0000256" key="4">
    <source>
        <dbReference type="ARBA" id="ARBA00022989"/>
    </source>
</evidence>
<dbReference type="InterPro" id="IPR005538">
    <property type="entry name" value="LrgA/CidA"/>
</dbReference>
<feature type="transmembrane region" description="Helical" evidence="6">
    <location>
        <begin position="93"/>
        <end position="119"/>
    </location>
</feature>
<evidence type="ECO:0000256" key="5">
    <source>
        <dbReference type="ARBA" id="ARBA00023136"/>
    </source>
</evidence>
<evidence type="ECO:0000256" key="1">
    <source>
        <dbReference type="ARBA" id="ARBA00004651"/>
    </source>
</evidence>
<keyword evidence="4 6" id="KW-1133">Transmembrane helix</keyword>
<evidence type="ECO:0000313" key="8">
    <source>
        <dbReference type="Proteomes" id="UP000279673"/>
    </source>
</evidence>
<dbReference type="RefSeq" id="WP_121534431.1">
    <property type="nucleotide sequence ID" value="NZ_RCHI01000016.1"/>
</dbReference>
<keyword evidence="8" id="KW-1185">Reference proteome</keyword>
<dbReference type="GO" id="GO:0005886">
    <property type="term" value="C:plasma membrane"/>
    <property type="evidence" value="ECO:0007669"/>
    <property type="project" value="UniProtKB-SubCell"/>
</dbReference>
<feature type="transmembrane region" description="Helical" evidence="6">
    <location>
        <begin position="40"/>
        <end position="56"/>
    </location>
</feature>
<dbReference type="Pfam" id="PF03788">
    <property type="entry name" value="LrgA"/>
    <property type="match status" value="1"/>
</dbReference>
<evidence type="ECO:0000256" key="3">
    <source>
        <dbReference type="ARBA" id="ARBA00022692"/>
    </source>
</evidence>
<protein>
    <submittedName>
        <fullName evidence="7">CidA/LrgA family protein</fullName>
    </submittedName>
</protein>
<gene>
    <name evidence="7" type="ORF">DYS74_14640</name>
</gene>
<feature type="transmembrane region" description="Helical" evidence="6">
    <location>
        <begin position="68"/>
        <end position="87"/>
    </location>
</feature>
<keyword evidence="2" id="KW-1003">Cell membrane</keyword>
<proteinExistence type="predicted"/>
<name>A0A421BKU5_9RHOB</name>
<dbReference type="PANTHER" id="PTHR33931:SF2">
    <property type="entry name" value="HOLIN-LIKE PROTEIN CIDA"/>
    <property type="match status" value="1"/>
</dbReference>
<keyword evidence="5 6" id="KW-0472">Membrane</keyword>
<evidence type="ECO:0000256" key="6">
    <source>
        <dbReference type="SAM" id="Phobius"/>
    </source>
</evidence>
<accession>A0A421BKU5</accession>
<organism evidence="7 8">
    <name type="scientific">Paenirhodobacter hankyongi</name>
    <dbReference type="NCBI Taxonomy" id="2294033"/>
    <lineage>
        <taxon>Bacteria</taxon>
        <taxon>Pseudomonadati</taxon>
        <taxon>Pseudomonadota</taxon>
        <taxon>Alphaproteobacteria</taxon>
        <taxon>Rhodobacterales</taxon>
        <taxon>Rhodobacter group</taxon>
        <taxon>Paenirhodobacter</taxon>
    </lineage>
</organism>